<feature type="transmembrane region" description="Helical" evidence="1">
    <location>
        <begin position="119"/>
        <end position="141"/>
    </location>
</feature>
<feature type="transmembrane region" description="Helical" evidence="1">
    <location>
        <begin position="153"/>
        <end position="176"/>
    </location>
</feature>
<proteinExistence type="predicted"/>
<feature type="transmembrane region" description="Helical" evidence="1">
    <location>
        <begin position="223"/>
        <end position="245"/>
    </location>
</feature>
<name>A0A9W8LYP9_9FUNG</name>
<dbReference type="AlphaFoldDB" id="A0A9W8LYP9"/>
<feature type="transmembrane region" description="Helical" evidence="1">
    <location>
        <begin position="55"/>
        <end position="75"/>
    </location>
</feature>
<dbReference type="EMBL" id="JANBUW010000272">
    <property type="protein sequence ID" value="KAJ2847721.1"/>
    <property type="molecule type" value="Genomic_DNA"/>
</dbReference>
<accession>A0A9W8LYP9</accession>
<keyword evidence="1" id="KW-0472">Membrane</keyword>
<feature type="transmembrane region" description="Helical" evidence="1">
    <location>
        <begin position="257"/>
        <end position="277"/>
    </location>
</feature>
<evidence type="ECO:0000313" key="2">
    <source>
        <dbReference type="EMBL" id="KAJ2847721.1"/>
    </source>
</evidence>
<reference evidence="2" key="1">
    <citation type="submission" date="2022-07" db="EMBL/GenBank/DDBJ databases">
        <title>Phylogenomic reconstructions and comparative analyses of Kickxellomycotina fungi.</title>
        <authorList>
            <person name="Reynolds N.K."/>
            <person name="Stajich J.E."/>
            <person name="Barry K."/>
            <person name="Grigoriev I.V."/>
            <person name="Crous P."/>
            <person name="Smith M.E."/>
        </authorList>
    </citation>
    <scope>NUCLEOTIDE SEQUENCE</scope>
    <source>
        <strain evidence="2">NRRL 1566</strain>
    </source>
</reference>
<keyword evidence="1" id="KW-0812">Transmembrane</keyword>
<feature type="transmembrane region" description="Helical" evidence="1">
    <location>
        <begin position="188"/>
        <end position="211"/>
    </location>
</feature>
<gene>
    <name evidence="2" type="ORF">IWW36_003707</name>
</gene>
<sequence>MALETMSSVFTEKESDSQDALDMAITNKFAKNAVFCLDKNCTIARDWLLYVPNQAVGWVLGSVSLVLGIAILVAIMMYRNLAFFDAVLAMFELCISLYLRAAIGRSEAHYDRMYKAAMALQYHAGIQLYHLLAAMAIRLYVHFHPLALNRQKYAIASSRIISICLAVLVIVGAVIMFDDKSGQAGIRLVQAVSFVLVGLTLALLCVVARVMALDGALHYKRHFVVIVVSVLLLAMWAAFVGSRTFVALDSPARSSEAMFTVLGFGTLIIIGAVVLGLQAPMYFNFDLASHWHK</sequence>
<keyword evidence="3" id="KW-1185">Reference proteome</keyword>
<keyword evidence="1" id="KW-1133">Transmembrane helix</keyword>
<protein>
    <submittedName>
        <fullName evidence="2">Uncharacterized protein</fullName>
    </submittedName>
</protein>
<comment type="caution">
    <text evidence="2">The sequence shown here is derived from an EMBL/GenBank/DDBJ whole genome shotgun (WGS) entry which is preliminary data.</text>
</comment>
<evidence type="ECO:0000313" key="3">
    <source>
        <dbReference type="Proteomes" id="UP001139887"/>
    </source>
</evidence>
<dbReference type="OrthoDB" id="5553747at2759"/>
<dbReference type="Proteomes" id="UP001139887">
    <property type="component" value="Unassembled WGS sequence"/>
</dbReference>
<organism evidence="2 3">
    <name type="scientific">Coemansia brasiliensis</name>
    <dbReference type="NCBI Taxonomy" id="2650707"/>
    <lineage>
        <taxon>Eukaryota</taxon>
        <taxon>Fungi</taxon>
        <taxon>Fungi incertae sedis</taxon>
        <taxon>Zoopagomycota</taxon>
        <taxon>Kickxellomycotina</taxon>
        <taxon>Kickxellomycetes</taxon>
        <taxon>Kickxellales</taxon>
        <taxon>Kickxellaceae</taxon>
        <taxon>Coemansia</taxon>
    </lineage>
</organism>
<feature type="transmembrane region" description="Helical" evidence="1">
    <location>
        <begin position="82"/>
        <end position="99"/>
    </location>
</feature>
<evidence type="ECO:0000256" key="1">
    <source>
        <dbReference type="SAM" id="Phobius"/>
    </source>
</evidence>